<protein>
    <submittedName>
        <fullName evidence="7">ER-derived vesicles protein ERV14</fullName>
    </submittedName>
</protein>
<keyword evidence="5 6" id="KW-0472">Membrane</keyword>
<evidence type="ECO:0000256" key="4">
    <source>
        <dbReference type="ARBA" id="ARBA00022989"/>
    </source>
</evidence>
<evidence type="ECO:0000256" key="2">
    <source>
        <dbReference type="ARBA" id="ARBA00010095"/>
    </source>
</evidence>
<dbReference type="Pfam" id="PF03311">
    <property type="entry name" value="Cornichon"/>
    <property type="match status" value="1"/>
</dbReference>
<dbReference type="STRING" id="133383.A0A1R0GRT2"/>
<keyword evidence="3 6" id="KW-0812">Transmembrane</keyword>
<dbReference type="Proteomes" id="UP000187455">
    <property type="component" value="Unassembled WGS sequence"/>
</dbReference>
<name>A0A1R0GRT2_9FUNG</name>
<evidence type="ECO:0000256" key="5">
    <source>
        <dbReference type="ARBA" id="ARBA00023136"/>
    </source>
</evidence>
<feature type="transmembrane region" description="Helical" evidence="6">
    <location>
        <begin position="87"/>
        <end position="108"/>
    </location>
</feature>
<evidence type="ECO:0000256" key="3">
    <source>
        <dbReference type="ARBA" id="ARBA00022692"/>
    </source>
</evidence>
<comment type="caution">
    <text evidence="7">The sequence shown here is derived from an EMBL/GenBank/DDBJ whole genome shotgun (WGS) entry which is preliminary data.</text>
</comment>
<evidence type="ECO:0000313" key="7">
    <source>
        <dbReference type="EMBL" id="OLY79590.1"/>
    </source>
</evidence>
<dbReference type="GO" id="GO:0016192">
    <property type="term" value="P:vesicle-mediated transport"/>
    <property type="evidence" value="ECO:0007669"/>
    <property type="project" value="InterPro"/>
</dbReference>
<reference evidence="7 8" key="1">
    <citation type="journal article" date="2016" name="Mol. Biol. Evol.">
        <title>Genome-Wide Survey of Gut Fungi (Harpellales) Reveals the First Horizontally Transferred Ubiquitin Gene from a Mosquito Host.</title>
        <authorList>
            <person name="Wang Y."/>
            <person name="White M.M."/>
            <person name="Kvist S."/>
            <person name="Moncalvo J.M."/>
        </authorList>
    </citation>
    <scope>NUCLEOTIDE SEQUENCE [LARGE SCALE GENOMIC DNA]</scope>
    <source>
        <strain evidence="7 8">ALG-7-W6</strain>
    </source>
</reference>
<comment type="subcellular location">
    <subcellularLocation>
        <location evidence="1">Membrane</location>
        <topology evidence="1">Multi-pass membrane protein</topology>
    </subcellularLocation>
</comment>
<dbReference type="OrthoDB" id="434393at2759"/>
<dbReference type="SMART" id="SM01398">
    <property type="entry name" value="Cornichon"/>
    <property type="match status" value="1"/>
</dbReference>
<comment type="similarity">
    <text evidence="2">Belongs to the cornichon family.</text>
</comment>
<feature type="transmembrane region" description="Helical" evidence="6">
    <location>
        <begin position="28"/>
        <end position="55"/>
    </location>
</feature>
<dbReference type="AlphaFoldDB" id="A0A1R0GRT2"/>
<keyword evidence="8" id="KW-1185">Reference proteome</keyword>
<proteinExistence type="inferred from homology"/>
<dbReference type="InterPro" id="IPR003377">
    <property type="entry name" value="Cornichon"/>
</dbReference>
<evidence type="ECO:0000256" key="1">
    <source>
        <dbReference type="ARBA" id="ARBA00004141"/>
    </source>
</evidence>
<evidence type="ECO:0000313" key="8">
    <source>
        <dbReference type="Proteomes" id="UP000187455"/>
    </source>
</evidence>
<accession>A0A1R0GRT2</accession>
<gene>
    <name evidence="7" type="ORF">AYI68_g6337</name>
</gene>
<dbReference type="PANTHER" id="PTHR12290">
    <property type="entry name" value="CORNICHON-RELATED"/>
    <property type="match status" value="1"/>
</dbReference>
<evidence type="ECO:0000256" key="6">
    <source>
        <dbReference type="SAM" id="Phobius"/>
    </source>
</evidence>
<sequence length="122" mass="14105">MLTDLECDYVNPIDLANTLNAYVMPEMIIFFVMVSLFLLVGEWMSLFLNLPLVAWNISRIAGNRQYYDATEVFRTLPKHKRENFTKVGFYLLSFFYYLYSMIVCLVSDPVSPTTGFDSKAAI</sequence>
<dbReference type="GO" id="GO:0016020">
    <property type="term" value="C:membrane"/>
    <property type="evidence" value="ECO:0007669"/>
    <property type="project" value="UniProtKB-SubCell"/>
</dbReference>
<dbReference type="EMBL" id="LSSL01004262">
    <property type="protein sequence ID" value="OLY79590.1"/>
    <property type="molecule type" value="Genomic_DNA"/>
</dbReference>
<keyword evidence="4 6" id="KW-1133">Transmembrane helix</keyword>
<organism evidence="7 8">
    <name type="scientific">Smittium mucronatum</name>
    <dbReference type="NCBI Taxonomy" id="133383"/>
    <lineage>
        <taxon>Eukaryota</taxon>
        <taxon>Fungi</taxon>
        <taxon>Fungi incertae sedis</taxon>
        <taxon>Zoopagomycota</taxon>
        <taxon>Kickxellomycotina</taxon>
        <taxon>Harpellomycetes</taxon>
        <taxon>Harpellales</taxon>
        <taxon>Legeriomycetaceae</taxon>
        <taxon>Smittium</taxon>
    </lineage>
</organism>